<dbReference type="Proteomes" id="UP001470230">
    <property type="component" value="Unassembled WGS sequence"/>
</dbReference>
<accession>A0ABR2KCF7</accession>
<dbReference type="Gene3D" id="1.25.10.10">
    <property type="entry name" value="Leucine-rich Repeat Variant"/>
    <property type="match status" value="1"/>
</dbReference>
<sequence length="699" mass="80117">MEVKSLNAQILQQIIECFYESQKTCSDQRIIYNKLQYIVENVPEFFCYFIHILISNLQSDSNNMLYSQLSLFCIRSYFKNIRPEDTEHFLSTLIPALLNIISNGIDPLISYSAILMASLIEYYGEQAIPNFDNVLSMLISNENTIAAGIDAMVELSENKNLALEEFGLLIPNNKNKYIVKIEHLQQLIAIFQNIPNSDLTGSFLLIILNLMKSTTSNLYSNFISSEILNFININYLRFQGLSLLYSMRIIIPYFEKTGDLSLGNFISYCIQNLNDLAGEGLDSFSNEIPFHQGLIVSLFDYLQIEDENCSESAQEVLLNMSIQYEAVAEIISQLISKSSNPSQILKSLCSICDQLPNADDFFQYAMEHLHDESRGHAAVFLSQISTSENSYQIVSELIPLVLDQDKNVQEKVLDSLDTIFQSDFQFKVEMSWIPPLLQAFMISVNENDFNSSTYLSRIIYNLLDCIENLNDELFQNLFKFVYELFFSDEKNQFLLPAALLIEILLKKLKIGYSAGIDSIINRMTDTLQTNEVFFQCREQYFSLMICMIELYQNQVTSLLAKPLLLATLKFNEESLVTPSEFFWEAVIHVFKLTPELQNEPDLSRATLLLALKCFSINNLRSVDLISIFIGFYVKSFNEETVENLFMATANVLQSCDNINNLRNVVALLKLILEYKEEKKTLKPEYVQFHAAVVSQLTET</sequence>
<dbReference type="SUPFAM" id="SSF48371">
    <property type="entry name" value="ARM repeat"/>
    <property type="match status" value="1"/>
</dbReference>
<dbReference type="InterPro" id="IPR011989">
    <property type="entry name" value="ARM-like"/>
</dbReference>
<gene>
    <name evidence="1" type="ORF">M9Y10_039215</name>
</gene>
<reference evidence="1 2" key="1">
    <citation type="submission" date="2024-04" db="EMBL/GenBank/DDBJ databases">
        <title>Tritrichomonas musculus Genome.</title>
        <authorList>
            <person name="Alves-Ferreira E."/>
            <person name="Grigg M."/>
            <person name="Lorenzi H."/>
            <person name="Galac M."/>
        </authorList>
    </citation>
    <scope>NUCLEOTIDE SEQUENCE [LARGE SCALE GENOMIC DNA]</scope>
    <source>
        <strain evidence="1 2">EAF2021</strain>
    </source>
</reference>
<evidence type="ECO:0000313" key="1">
    <source>
        <dbReference type="EMBL" id="KAK8888152.1"/>
    </source>
</evidence>
<proteinExistence type="predicted"/>
<keyword evidence="2" id="KW-1185">Reference proteome</keyword>
<protein>
    <submittedName>
        <fullName evidence="1">Uncharacterized protein</fullName>
    </submittedName>
</protein>
<evidence type="ECO:0000313" key="2">
    <source>
        <dbReference type="Proteomes" id="UP001470230"/>
    </source>
</evidence>
<comment type="caution">
    <text evidence="1">The sequence shown here is derived from an EMBL/GenBank/DDBJ whole genome shotgun (WGS) entry which is preliminary data.</text>
</comment>
<organism evidence="1 2">
    <name type="scientific">Tritrichomonas musculus</name>
    <dbReference type="NCBI Taxonomy" id="1915356"/>
    <lineage>
        <taxon>Eukaryota</taxon>
        <taxon>Metamonada</taxon>
        <taxon>Parabasalia</taxon>
        <taxon>Tritrichomonadida</taxon>
        <taxon>Tritrichomonadidae</taxon>
        <taxon>Tritrichomonas</taxon>
    </lineage>
</organism>
<name>A0ABR2KCF7_9EUKA</name>
<dbReference type="EMBL" id="JAPFFF010000006">
    <property type="protein sequence ID" value="KAK8888152.1"/>
    <property type="molecule type" value="Genomic_DNA"/>
</dbReference>
<dbReference type="InterPro" id="IPR016024">
    <property type="entry name" value="ARM-type_fold"/>
</dbReference>